<dbReference type="EMBL" id="JAVDVQ010000002">
    <property type="protein sequence ID" value="MDR7081450.1"/>
    <property type="molecule type" value="Genomic_DNA"/>
</dbReference>
<sequence length="149" mass="15907">MSEIQQTPSSRPQPLAHTIDISAHISRSLTVSTNLDQDVIITTKDKIANALHEVLPKFRRRVSWVAPVGVTASLWIALASTDFNQKLLGIPADTWKGAFLLAAVLGSIWVLVAVGRAVFGGASHAHVLSSITATHSNATVQTIQGHVDT</sequence>
<organism evidence="2 3">
    <name type="scientific">Arthrobacter ginsengisoli</name>
    <dbReference type="NCBI Taxonomy" id="1356565"/>
    <lineage>
        <taxon>Bacteria</taxon>
        <taxon>Bacillati</taxon>
        <taxon>Actinomycetota</taxon>
        <taxon>Actinomycetes</taxon>
        <taxon>Micrococcales</taxon>
        <taxon>Micrococcaceae</taxon>
        <taxon>Arthrobacter</taxon>
    </lineage>
</organism>
<gene>
    <name evidence="2" type="ORF">J2X01_000727</name>
</gene>
<evidence type="ECO:0000313" key="2">
    <source>
        <dbReference type="EMBL" id="MDR7081450.1"/>
    </source>
</evidence>
<proteinExistence type="predicted"/>
<keyword evidence="1" id="KW-0812">Transmembrane</keyword>
<feature type="transmembrane region" description="Helical" evidence="1">
    <location>
        <begin position="62"/>
        <end position="78"/>
    </location>
</feature>
<keyword evidence="3" id="KW-1185">Reference proteome</keyword>
<keyword evidence="1" id="KW-0472">Membrane</keyword>
<evidence type="ECO:0000313" key="3">
    <source>
        <dbReference type="Proteomes" id="UP001252243"/>
    </source>
</evidence>
<feature type="transmembrane region" description="Helical" evidence="1">
    <location>
        <begin position="98"/>
        <end position="119"/>
    </location>
</feature>
<keyword evidence="1" id="KW-1133">Transmembrane helix</keyword>
<name>A0ABU1U8G8_9MICC</name>
<comment type="caution">
    <text evidence="2">The sequence shown here is derived from an EMBL/GenBank/DDBJ whole genome shotgun (WGS) entry which is preliminary data.</text>
</comment>
<evidence type="ECO:0000256" key="1">
    <source>
        <dbReference type="SAM" id="Phobius"/>
    </source>
</evidence>
<accession>A0ABU1U8G8</accession>
<protein>
    <submittedName>
        <fullName evidence="2">Uncharacterized protein</fullName>
    </submittedName>
</protein>
<reference evidence="2 3" key="1">
    <citation type="submission" date="2023-07" db="EMBL/GenBank/DDBJ databases">
        <title>Sorghum-associated microbial communities from plants grown in Nebraska, USA.</title>
        <authorList>
            <person name="Schachtman D."/>
        </authorList>
    </citation>
    <scope>NUCLEOTIDE SEQUENCE [LARGE SCALE GENOMIC DNA]</scope>
    <source>
        <strain evidence="2 3">BE167</strain>
    </source>
</reference>
<dbReference type="Proteomes" id="UP001252243">
    <property type="component" value="Unassembled WGS sequence"/>
</dbReference>
<dbReference type="RefSeq" id="WP_310050615.1">
    <property type="nucleotide sequence ID" value="NZ_JAVDVQ010000002.1"/>
</dbReference>